<feature type="compositionally biased region" description="Polar residues" evidence="2">
    <location>
        <begin position="27"/>
        <end position="39"/>
    </location>
</feature>
<dbReference type="Pfam" id="PF00293">
    <property type="entry name" value="NUDIX"/>
    <property type="match status" value="1"/>
</dbReference>
<dbReference type="InterPro" id="IPR020476">
    <property type="entry name" value="Nudix_hydrolase"/>
</dbReference>
<dbReference type="SUPFAM" id="SSF55811">
    <property type="entry name" value="Nudix"/>
    <property type="match status" value="1"/>
</dbReference>
<evidence type="ECO:0000259" key="3">
    <source>
        <dbReference type="PROSITE" id="PS51462"/>
    </source>
</evidence>
<dbReference type="GO" id="GO:0044716">
    <property type="term" value="F:8-oxo-GDP phosphatase activity"/>
    <property type="evidence" value="ECO:0007669"/>
    <property type="project" value="TreeGrafter"/>
</dbReference>
<dbReference type="AlphaFoldDB" id="A0AAD4R0I4"/>
<dbReference type="InterPro" id="IPR015797">
    <property type="entry name" value="NUDIX_hydrolase-like_dom_sf"/>
</dbReference>
<accession>A0AAD4R0I4</accession>
<dbReference type="InterPro" id="IPR020084">
    <property type="entry name" value="NUDIX_hydrolase_CS"/>
</dbReference>
<comment type="caution">
    <text evidence="4">The sequence shown here is derived from an EMBL/GenBank/DDBJ whole genome shotgun (WGS) entry which is preliminary data.</text>
</comment>
<evidence type="ECO:0000256" key="1">
    <source>
        <dbReference type="ARBA" id="ARBA00022801"/>
    </source>
</evidence>
<reference evidence="4" key="1">
    <citation type="submission" date="2022-01" db="EMBL/GenBank/DDBJ databases">
        <title>Genome Sequence Resource for Two Populations of Ditylenchus destructor, the Migratory Endoparasitic Phytonematode.</title>
        <authorList>
            <person name="Zhang H."/>
            <person name="Lin R."/>
            <person name="Xie B."/>
        </authorList>
    </citation>
    <scope>NUCLEOTIDE SEQUENCE</scope>
    <source>
        <strain evidence="4">BazhouSP</strain>
    </source>
</reference>
<dbReference type="PANTHER" id="PTHR22769:SF56">
    <property type="entry name" value="8-OXO-DGDP PHOSPHATASE NUDT18"/>
    <property type="match status" value="1"/>
</dbReference>
<keyword evidence="1" id="KW-0378">Hydrolase</keyword>
<feature type="compositionally biased region" description="Basic and acidic residues" evidence="2">
    <location>
        <begin position="79"/>
        <end position="92"/>
    </location>
</feature>
<gene>
    <name evidence="4" type="ORF">DdX_09053</name>
</gene>
<dbReference type="GO" id="GO:0044715">
    <property type="term" value="F:8-oxo-dGDP phosphatase activity"/>
    <property type="evidence" value="ECO:0007669"/>
    <property type="project" value="TreeGrafter"/>
</dbReference>
<organism evidence="4 5">
    <name type="scientific">Ditylenchus destructor</name>
    <dbReference type="NCBI Taxonomy" id="166010"/>
    <lineage>
        <taxon>Eukaryota</taxon>
        <taxon>Metazoa</taxon>
        <taxon>Ecdysozoa</taxon>
        <taxon>Nematoda</taxon>
        <taxon>Chromadorea</taxon>
        <taxon>Rhabditida</taxon>
        <taxon>Tylenchina</taxon>
        <taxon>Tylenchomorpha</taxon>
        <taxon>Sphaerularioidea</taxon>
        <taxon>Anguinidae</taxon>
        <taxon>Anguininae</taxon>
        <taxon>Ditylenchus</taxon>
    </lineage>
</organism>
<dbReference type="Proteomes" id="UP001201812">
    <property type="component" value="Unassembled WGS sequence"/>
</dbReference>
<dbReference type="EMBL" id="JAKKPZ010000015">
    <property type="protein sequence ID" value="KAI1713537.1"/>
    <property type="molecule type" value="Genomic_DNA"/>
</dbReference>
<keyword evidence="5" id="KW-1185">Reference proteome</keyword>
<dbReference type="PROSITE" id="PS51462">
    <property type="entry name" value="NUDIX"/>
    <property type="match status" value="1"/>
</dbReference>
<evidence type="ECO:0000313" key="5">
    <source>
        <dbReference type="Proteomes" id="UP001201812"/>
    </source>
</evidence>
<dbReference type="PROSITE" id="PS00893">
    <property type="entry name" value="NUDIX_BOX"/>
    <property type="match status" value="1"/>
</dbReference>
<proteinExistence type="predicted"/>
<evidence type="ECO:0000313" key="4">
    <source>
        <dbReference type="EMBL" id="KAI1713537.1"/>
    </source>
</evidence>
<evidence type="ECO:0000256" key="2">
    <source>
        <dbReference type="SAM" id="MobiDB-lite"/>
    </source>
</evidence>
<dbReference type="InterPro" id="IPR000086">
    <property type="entry name" value="NUDIX_hydrolase_dom"/>
</dbReference>
<protein>
    <submittedName>
        <fullName evidence="4">NUDIX domain-containing protein</fullName>
    </submittedName>
</protein>
<dbReference type="PANTHER" id="PTHR22769">
    <property type="entry name" value="MUTT/NUDIX HYDROLASE"/>
    <property type="match status" value="1"/>
</dbReference>
<dbReference type="Gene3D" id="3.90.79.10">
    <property type="entry name" value="Nucleoside Triphosphate Pyrophosphohydrolase"/>
    <property type="match status" value="1"/>
</dbReference>
<dbReference type="PRINTS" id="PR00502">
    <property type="entry name" value="NUDIXFAMILY"/>
</dbReference>
<feature type="compositionally biased region" description="Low complexity" evidence="2">
    <location>
        <begin position="40"/>
        <end position="49"/>
    </location>
</feature>
<sequence>MTSTSSKGNGCSPFPITPDEQPDKVQFLSSNASATNLSYSASTTAPSPSNFGRRNANDESGGEEEDAEVAAAFLSPAKLNEDEKQREPRLAHDMTSASTAAAVPKRRAPDMQLGKCKWVRVFDNVTYIVAGIILREVSNQNAVNGNEVGGPTNLEILLIQEAKKKCYGKWYIPAGHVEPGETIENAVKREVLEETGYECSADHMISMEIRGSGWYRMSYACTITGGKLKTQPDKESLSAGWHSLAEVKKRDSSVQLRCRDFFPMADEAVRFYEWKKARGNMNHMPTIGRPLLNTNEAQPGLFIEFVIVKMSEGETKKIDCLVHGSILNERQLLQDNADGFPVVEFGFEFFFAMVVSKCYRHIIEDGHKSIDLPDSVIGMWCLPAPVESLRQGIRLRILCRQKSAIYKAALCVPNRYRWITLEDEEVLASLYLLPNQFRPKLIML</sequence>
<feature type="region of interest" description="Disordered" evidence="2">
    <location>
        <begin position="1"/>
        <end position="103"/>
    </location>
</feature>
<feature type="domain" description="Nudix hydrolase" evidence="3">
    <location>
        <begin position="125"/>
        <end position="277"/>
    </location>
</feature>
<name>A0AAD4R0I4_9BILA</name>